<dbReference type="GO" id="GO:0005576">
    <property type="term" value="C:extracellular region"/>
    <property type="evidence" value="ECO:0007669"/>
    <property type="project" value="TreeGrafter"/>
</dbReference>
<keyword evidence="1" id="KW-0378">Hydrolase</keyword>
<keyword evidence="4" id="KW-0472">Membrane</keyword>
<name>A0AAD5STA7_9FUNG</name>
<dbReference type="InterPro" id="IPR050542">
    <property type="entry name" value="Glycosyl_Hydrlase18_Chitinase"/>
</dbReference>
<dbReference type="PANTHER" id="PTHR45708:SF49">
    <property type="entry name" value="ENDOCHITINASE"/>
    <property type="match status" value="1"/>
</dbReference>
<dbReference type="PROSITE" id="PS51910">
    <property type="entry name" value="GH18_2"/>
    <property type="match status" value="1"/>
</dbReference>
<protein>
    <submittedName>
        <fullName evidence="6">Chitinase 1</fullName>
    </submittedName>
</protein>
<proteinExistence type="predicted"/>
<dbReference type="InterPro" id="IPR001223">
    <property type="entry name" value="Glyco_hydro18_cat"/>
</dbReference>
<feature type="region of interest" description="Disordered" evidence="3">
    <location>
        <begin position="39"/>
        <end position="70"/>
    </location>
</feature>
<evidence type="ECO:0000313" key="7">
    <source>
        <dbReference type="Proteomes" id="UP001211907"/>
    </source>
</evidence>
<dbReference type="InterPro" id="IPR017853">
    <property type="entry name" value="GH"/>
</dbReference>
<dbReference type="Proteomes" id="UP001211907">
    <property type="component" value="Unassembled WGS sequence"/>
</dbReference>
<dbReference type="Gene3D" id="3.20.20.80">
    <property type="entry name" value="Glycosidases"/>
    <property type="match status" value="1"/>
</dbReference>
<evidence type="ECO:0000256" key="3">
    <source>
        <dbReference type="SAM" id="MobiDB-lite"/>
    </source>
</evidence>
<keyword evidence="7" id="KW-1185">Reference proteome</keyword>
<dbReference type="EMBL" id="JADGJH010004620">
    <property type="protein sequence ID" value="KAJ3085154.1"/>
    <property type="molecule type" value="Genomic_DNA"/>
</dbReference>
<dbReference type="AlphaFoldDB" id="A0AAD5STA7"/>
<sequence length="256" mass="27353">METSATKRARIRKIVIAGAVVAVVVVVAIVVGVVVSKNKNSSSGTASGNSTSTSANTNGTSSTNSTNIAGNSRRHPFFGYYGANAIANGVDLQTGYSGRATPNFQQPLTFYCNTGYYDVINLAFLNIFGSVNGKPAYVFNIGQRNDTNTDTLYNYLGDGNPDTNNYTVAFFQRMGQEIKQCQAQGVKIVISLGGDKVSNYSFNTGDGELYATTWYNAFLGGSDANTPRPFGAGVVLDGIELDIEKRPNDWQVSPNI</sequence>
<keyword evidence="2" id="KW-0326">Glycosidase</keyword>
<organism evidence="6 7">
    <name type="scientific">Physocladia obscura</name>
    <dbReference type="NCBI Taxonomy" id="109957"/>
    <lineage>
        <taxon>Eukaryota</taxon>
        <taxon>Fungi</taxon>
        <taxon>Fungi incertae sedis</taxon>
        <taxon>Chytridiomycota</taxon>
        <taxon>Chytridiomycota incertae sedis</taxon>
        <taxon>Chytridiomycetes</taxon>
        <taxon>Chytridiales</taxon>
        <taxon>Chytriomycetaceae</taxon>
        <taxon>Physocladia</taxon>
    </lineage>
</organism>
<accession>A0AAD5STA7</accession>
<evidence type="ECO:0000256" key="1">
    <source>
        <dbReference type="ARBA" id="ARBA00022801"/>
    </source>
</evidence>
<reference evidence="6" key="1">
    <citation type="submission" date="2020-05" db="EMBL/GenBank/DDBJ databases">
        <title>Phylogenomic resolution of chytrid fungi.</title>
        <authorList>
            <person name="Stajich J.E."/>
            <person name="Amses K."/>
            <person name="Simmons R."/>
            <person name="Seto K."/>
            <person name="Myers J."/>
            <person name="Bonds A."/>
            <person name="Quandt C.A."/>
            <person name="Barry K."/>
            <person name="Liu P."/>
            <person name="Grigoriev I."/>
            <person name="Longcore J.E."/>
            <person name="James T.Y."/>
        </authorList>
    </citation>
    <scope>NUCLEOTIDE SEQUENCE</scope>
    <source>
        <strain evidence="6">JEL0513</strain>
    </source>
</reference>
<keyword evidence="4" id="KW-1133">Transmembrane helix</keyword>
<dbReference type="GO" id="GO:0005975">
    <property type="term" value="P:carbohydrate metabolic process"/>
    <property type="evidence" value="ECO:0007669"/>
    <property type="project" value="InterPro"/>
</dbReference>
<keyword evidence="4" id="KW-0812">Transmembrane</keyword>
<gene>
    <name evidence="6" type="primary">CHT1_4</name>
    <name evidence="6" type="ORF">HK100_009150</name>
</gene>
<dbReference type="SUPFAM" id="SSF51445">
    <property type="entry name" value="(Trans)glycosidases"/>
    <property type="match status" value="1"/>
</dbReference>
<evidence type="ECO:0000313" key="6">
    <source>
        <dbReference type="EMBL" id="KAJ3085154.1"/>
    </source>
</evidence>
<evidence type="ECO:0000256" key="2">
    <source>
        <dbReference type="ARBA" id="ARBA00023295"/>
    </source>
</evidence>
<feature type="transmembrane region" description="Helical" evidence="4">
    <location>
        <begin position="14"/>
        <end position="35"/>
    </location>
</feature>
<evidence type="ECO:0000259" key="5">
    <source>
        <dbReference type="PROSITE" id="PS51910"/>
    </source>
</evidence>
<dbReference type="GO" id="GO:0004568">
    <property type="term" value="F:chitinase activity"/>
    <property type="evidence" value="ECO:0007669"/>
    <property type="project" value="TreeGrafter"/>
</dbReference>
<evidence type="ECO:0000256" key="4">
    <source>
        <dbReference type="SAM" id="Phobius"/>
    </source>
</evidence>
<dbReference type="PANTHER" id="PTHR45708">
    <property type="entry name" value="ENDOCHITINASE"/>
    <property type="match status" value="1"/>
</dbReference>
<feature type="domain" description="GH18" evidence="5">
    <location>
        <begin position="75"/>
        <end position="256"/>
    </location>
</feature>
<comment type="caution">
    <text evidence="6">The sequence shown here is derived from an EMBL/GenBank/DDBJ whole genome shotgun (WGS) entry which is preliminary data.</text>
</comment>